<feature type="domain" description="Hint" evidence="3">
    <location>
        <begin position="874"/>
        <end position="918"/>
    </location>
</feature>
<dbReference type="SUPFAM" id="SSF51294">
    <property type="entry name" value="Hedgehog/intein (Hint) domain"/>
    <property type="match status" value="1"/>
</dbReference>
<feature type="domain" description="Hint" evidence="4">
    <location>
        <begin position="760"/>
        <end position="858"/>
    </location>
</feature>
<keyword evidence="1" id="KW-0217">Developmental protein</keyword>
<dbReference type="Pfam" id="PF24524">
    <property type="entry name" value="DUF7596"/>
    <property type="match status" value="1"/>
</dbReference>
<dbReference type="CDD" id="cd00081">
    <property type="entry name" value="Hint"/>
    <property type="match status" value="1"/>
</dbReference>
<dbReference type="WBParaSite" id="scf7180000424470.g13224">
    <property type="protein sequence ID" value="scf7180000424470.g13224"/>
    <property type="gene ID" value="scf7180000424470.g13224"/>
</dbReference>
<evidence type="ECO:0000313" key="5">
    <source>
        <dbReference type="Proteomes" id="UP000887560"/>
    </source>
</evidence>
<keyword evidence="2" id="KW-0175">Coiled coil</keyword>
<evidence type="ECO:0000259" key="3">
    <source>
        <dbReference type="SMART" id="SM00305"/>
    </source>
</evidence>
<dbReference type="InterPro" id="IPR052140">
    <property type="entry name" value="Dev_Signal_Hedgehog-like"/>
</dbReference>
<dbReference type="InterPro" id="IPR056017">
    <property type="entry name" value="DUF7596"/>
</dbReference>
<name>A0A915P8Q6_9BILA</name>
<dbReference type="GO" id="GO:0016540">
    <property type="term" value="P:protein autoprocessing"/>
    <property type="evidence" value="ECO:0007669"/>
    <property type="project" value="InterPro"/>
</dbReference>
<evidence type="ECO:0000256" key="2">
    <source>
        <dbReference type="SAM" id="Coils"/>
    </source>
</evidence>
<organism evidence="5 6">
    <name type="scientific">Meloidogyne floridensis</name>
    <dbReference type="NCBI Taxonomy" id="298350"/>
    <lineage>
        <taxon>Eukaryota</taxon>
        <taxon>Metazoa</taxon>
        <taxon>Ecdysozoa</taxon>
        <taxon>Nematoda</taxon>
        <taxon>Chromadorea</taxon>
        <taxon>Rhabditida</taxon>
        <taxon>Tylenchina</taxon>
        <taxon>Tylenchomorpha</taxon>
        <taxon>Tylenchoidea</taxon>
        <taxon>Meloidogynidae</taxon>
        <taxon>Meloidogyninae</taxon>
        <taxon>Meloidogyne</taxon>
    </lineage>
</organism>
<evidence type="ECO:0000256" key="1">
    <source>
        <dbReference type="ARBA" id="ARBA00022473"/>
    </source>
</evidence>
<dbReference type="PANTHER" id="PTHR46706:SF12">
    <property type="entry name" value="PROTEIN QUA-1-RELATED"/>
    <property type="match status" value="1"/>
</dbReference>
<accession>A0A915P8Q6</accession>
<dbReference type="InterPro" id="IPR036844">
    <property type="entry name" value="Hint_dom_sf"/>
</dbReference>
<dbReference type="SMART" id="SM00306">
    <property type="entry name" value="HintN"/>
    <property type="match status" value="1"/>
</dbReference>
<sequence length="980" mass="111559">MFLLNSKNNLIISNTKLNKSIGGALFNENNNNSFIKLENVYSTTILDKEKDNLIGFGLAYLQSPNQLYCSLISIPNELENGLYNLKEENNKEIREDNNQHNYLKIINFKQILPDLSTLPQYFTAFAEPLARPLLQCIVEELAKQCFGNTFNMELTKNMSVDIYDSNSGMEEYSTKLWRDSAGFIVTDRFRYFEIKIKKENLINLFKNNSSLLSSTISILPLNSQTKTLFSIYDQNISSFGRDDYLEFLFKLNGVTGFVAINNEDNQPLGYLLGLNEGGRILQCYAENGEIARGGNGIFNNKKYLKPQKRFFYLKSTTNKPLEEKPSNKNIFMLASITAKRHPDNEKIKENFEEKNLKNNLIKEKYLLNEKRRKQQKEQQTIYLRKPLLSYYLRHLARIKKLKNKLVDEEETSKENQKNIKIRKLHSNKLNKNRLNKFGKKKEENETKTGILNSYWTINNTFNYSNLPKIFTQKSRQYSDINYLKENLLNLPIPKLIEEEETTITTKIPTNLISPEEEEFQKIIEKEIEELEINNKLKEKQKQPAIVASAVVTIEETTLIPDNNDNNEDAGGGEDVEEFTEDEQQIPFIGGDINNYVTLLPTQNFPSQEISSNSLLDGGGNVAAGDCSSSSSSNCQSESIEGCGGENGGCVIDNNNVNILPSPTNNKHFFNEKLICGSCSCSICQCSSFPDPCNGPNCGICPSTCNCPEECGCTNTIINNNQNYQQQYNQWFKEYGQQQYGQYNQYYQNGGGGGSGAFTTLQCFSGDQLVNTPKGEKRMDELKIGDLVLSVDESLVAYSPILMFLHRLPNEKAKFKIITTLEGQQLKLTEFHLVWAGCSNLRLIRAKDLNNGECLYTVKNKKNNITSLIELNKEMMRLSSTKIIKINEIEENGIYAPLTSNGNILVNGLLASCHSNIAAQTLQQTFFRCWHFLHQLFDGGNYKSNLENEIEEFLEEKELPFGIRFLTSILDILLPKTLIPT</sequence>
<dbReference type="InterPro" id="IPR003587">
    <property type="entry name" value="Hint_dom_N"/>
</dbReference>
<dbReference type="Proteomes" id="UP000887560">
    <property type="component" value="Unplaced"/>
</dbReference>
<dbReference type="InterPro" id="IPR001767">
    <property type="entry name" value="Hedgehog_Hint"/>
</dbReference>
<dbReference type="PANTHER" id="PTHR46706">
    <property type="entry name" value="PROTEIN QUA-1-RELATED"/>
    <property type="match status" value="1"/>
</dbReference>
<dbReference type="InterPro" id="IPR006141">
    <property type="entry name" value="Intein_N"/>
</dbReference>
<dbReference type="InterPro" id="IPR003586">
    <property type="entry name" value="Hint_dom_C"/>
</dbReference>
<dbReference type="Gene3D" id="2.170.16.10">
    <property type="entry name" value="Hedgehog/Intein (Hint) domain"/>
    <property type="match status" value="1"/>
</dbReference>
<dbReference type="PROSITE" id="PS50817">
    <property type="entry name" value="INTEIN_N_TER"/>
    <property type="match status" value="1"/>
</dbReference>
<feature type="coiled-coil region" evidence="2">
    <location>
        <begin position="391"/>
        <end position="418"/>
    </location>
</feature>
<reference evidence="6" key="1">
    <citation type="submission" date="2022-11" db="UniProtKB">
        <authorList>
            <consortium name="WormBaseParasite"/>
        </authorList>
    </citation>
    <scope>IDENTIFICATION</scope>
</reference>
<dbReference type="AlphaFoldDB" id="A0A915P8Q6"/>
<evidence type="ECO:0000259" key="4">
    <source>
        <dbReference type="SMART" id="SM00306"/>
    </source>
</evidence>
<proteinExistence type="predicted"/>
<evidence type="ECO:0000313" key="6">
    <source>
        <dbReference type="WBParaSite" id="scf7180000424470.g13224"/>
    </source>
</evidence>
<dbReference type="SMART" id="SM00305">
    <property type="entry name" value="HintC"/>
    <property type="match status" value="1"/>
</dbReference>
<keyword evidence="5" id="KW-1185">Reference proteome</keyword>
<dbReference type="Pfam" id="PF01079">
    <property type="entry name" value="Hint"/>
    <property type="match status" value="1"/>
</dbReference>
<protein>
    <submittedName>
        <fullName evidence="6">Hint domain-containing protein</fullName>
    </submittedName>
</protein>
<dbReference type="GO" id="GO:0016539">
    <property type="term" value="P:intein-mediated protein splicing"/>
    <property type="evidence" value="ECO:0007669"/>
    <property type="project" value="InterPro"/>
</dbReference>